<dbReference type="PANTHER" id="PTHR46797:SF1">
    <property type="entry name" value="METHYLPHOSPHONATE SYNTHASE"/>
    <property type="match status" value="1"/>
</dbReference>
<dbReference type="EMBL" id="CP047156">
    <property type="protein sequence ID" value="QHC00270.1"/>
    <property type="molecule type" value="Genomic_DNA"/>
</dbReference>
<feature type="domain" description="HTH cro/C1-type" evidence="3">
    <location>
        <begin position="31"/>
        <end position="85"/>
    </location>
</feature>
<dbReference type="GO" id="GO:0003700">
    <property type="term" value="F:DNA-binding transcription factor activity"/>
    <property type="evidence" value="ECO:0007669"/>
    <property type="project" value="TreeGrafter"/>
</dbReference>
<dbReference type="AlphaFoldDB" id="A0A7L4YMA5"/>
<dbReference type="InterPro" id="IPR050807">
    <property type="entry name" value="TransReg_Diox_bact_type"/>
</dbReference>
<dbReference type="CDD" id="cd00093">
    <property type="entry name" value="HTH_XRE"/>
    <property type="match status" value="1"/>
</dbReference>
<dbReference type="InterPro" id="IPR010982">
    <property type="entry name" value="Lambda_DNA-bd_dom_sf"/>
</dbReference>
<dbReference type="Gene3D" id="1.10.260.40">
    <property type="entry name" value="lambda repressor-like DNA-binding domains"/>
    <property type="match status" value="1"/>
</dbReference>
<proteinExistence type="predicted"/>
<dbReference type="PANTHER" id="PTHR46797">
    <property type="entry name" value="HTH-TYPE TRANSCRIPTIONAL REGULATOR"/>
    <property type="match status" value="1"/>
</dbReference>
<evidence type="ECO:0000256" key="1">
    <source>
        <dbReference type="ARBA" id="ARBA00023125"/>
    </source>
</evidence>
<protein>
    <submittedName>
        <fullName evidence="4">Helix-turn-helix domain-containing protein</fullName>
    </submittedName>
</protein>
<sequence>MEGRVRRTDAGRPERTPVDEDPQASSLGEMIRKQRELASLTMRQLSKMAGISNPYLSQIEHGLREPSQAVLREIATSLGIDPDELQPEAEEIGVRDAIAADPGLTAAQRRALTEVYTSMIAATAARRADRNS</sequence>
<dbReference type="Pfam" id="PF01381">
    <property type="entry name" value="HTH_3"/>
    <property type="match status" value="1"/>
</dbReference>
<keyword evidence="5" id="KW-1185">Reference proteome</keyword>
<dbReference type="GO" id="GO:0003677">
    <property type="term" value="F:DNA binding"/>
    <property type="evidence" value="ECO:0007669"/>
    <property type="project" value="UniProtKB-KW"/>
</dbReference>
<reference evidence="4 5" key="1">
    <citation type="journal article" date="2018" name="Int. J. Syst. Evol. Microbiol.">
        <title>Epidermidibacterium keratini gen. nov., sp. nov., a member of the family Sporichthyaceae, isolated from keratin epidermis.</title>
        <authorList>
            <person name="Lee D.G."/>
            <person name="Trujillo M.E."/>
            <person name="Kang S."/>
            <person name="Nam J.J."/>
            <person name="Kim Y.J."/>
        </authorList>
    </citation>
    <scope>NUCLEOTIDE SEQUENCE [LARGE SCALE GENOMIC DNA]</scope>
    <source>
        <strain evidence="4 5">EPI-7</strain>
    </source>
</reference>
<dbReference type="InterPro" id="IPR001387">
    <property type="entry name" value="Cro/C1-type_HTH"/>
</dbReference>
<dbReference type="KEGG" id="eke:EK0264_08245"/>
<evidence type="ECO:0000256" key="2">
    <source>
        <dbReference type="SAM" id="MobiDB-lite"/>
    </source>
</evidence>
<dbReference type="SMART" id="SM00530">
    <property type="entry name" value="HTH_XRE"/>
    <property type="match status" value="1"/>
</dbReference>
<name>A0A7L4YMA5_9ACTN</name>
<dbReference type="GO" id="GO:0005829">
    <property type="term" value="C:cytosol"/>
    <property type="evidence" value="ECO:0007669"/>
    <property type="project" value="TreeGrafter"/>
</dbReference>
<accession>A0A7L4YMA5</accession>
<organism evidence="4 5">
    <name type="scientific">Epidermidibacterium keratini</name>
    <dbReference type="NCBI Taxonomy" id="1891644"/>
    <lineage>
        <taxon>Bacteria</taxon>
        <taxon>Bacillati</taxon>
        <taxon>Actinomycetota</taxon>
        <taxon>Actinomycetes</taxon>
        <taxon>Sporichthyales</taxon>
        <taxon>Sporichthyaceae</taxon>
        <taxon>Epidermidibacterium</taxon>
    </lineage>
</organism>
<gene>
    <name evidence="4" type="ORF">EK0264_08245</name>
</gene>
<dbReference type="PROSITE" id="PS50943">
    <property type="entry name" value="HTH_CROC1"/>
    <property type="match status" value="1"/>
</dbReference>
<keyword evidence="1" id="KW-0238">DNA-binding</keyword>
<dbReference type="Proteomes" id="UP000463857">
    <property type="component" value="Chromosome"/>
</dbReference>
<feature type="region of interest" description="Disordered" evidence="2">
    <location>
        <begin position="1"/>
        <end position="30"/>
    </location>
</feature>
<feature type="compositionally biased region" description="Basic and acidic residues" evidence="2">
    <location>
        <begin position="1"/>
        <end position="18"/>
    </location>
</feature>
<dbReference type="InParanoid" id="A0A7L4YMA5"/>
<dbReference type="SUPFAM" id="SSF47413">
    <property type="entry name" value="lambda repressor-like DNA-binding domains"/>
    <property type="match status" value="1"/>
</dbReference>
<evidence type="ECO:0000313" key="4">
    <source>
        <dbReference type="EMBL" id="QHC00270.1"/>
    </source>
</evidence>
<dbReference type="OrthoDB" id="70105at2"/>
<evidence type="ECO:0000259" key="3">
    <source>
        <dbReference type="PROSITE" id="PS50943"/>
    </source>
</evidence>
<evidence type="ECO:0000313" key="5">
    <source>
        <dbReference type="Proteomes" id="UP000463857"/>
    </source>
</evidence>